<reference evidence="2" key="1">
    <citation type="submission" date="2021-01" db="EMBL/GenBank/DDBJ databases">
        <authorList>
            <consortium name="Genoscope - CEA"/>
            <person name="William W."/>
        </authorList>
    </citation>
    <scope>NUCLEOTIDE SEQUENCE</scope>
</reference>
<dbReference type="EMBL" id="CAJJDN010000088">
    <property type="protein sequence ID" value="CAD8107392.1"/>
    <property type="molecule type" value="Genomic_DNA"/>
</dbReference>
<keyword evidence="3" id="KW-1185">Reference proteome</keyword>
<sequence length="307" mass="36455">MDNKLRSVVQFALYILLFSVKNTMDFDQRIEHIVYVQIQYDQVIYLVSCLLSYYYLSKFIKTYCNKSNEIQTLTKILLVTLMLNCLQLENLLGMKFYKVYRDITELLNQTILFYTWLVMFEQNQKKENIDQQAIKPITIFKVLFCFGYPINSGLEIINRIIFEKQREYQVSLGLELVYGIVFLVQYGVYIKQYQIRDVKSGINYKQHDPFDEELADGIENENDKERMIYDYFRFSVIGCLCLIINTIVKVLQQERTNISYIKQTGIIVVYVIFISNLIKMAEEKQIEHKSFLELSNKESRSDDPLQV</sequence>
<dbReference type="OrthoDB" id="300445at2759"/>
<keyword evidence="1" id="KW-1133">Transmembrane helix</keyword>
<dbReference type="AlphaFoldDB" id="A0A8S1PWI5"/>
<feature type="transmembrane region" description="Helical" evidence="1">
    <location>
        <begin position="260"/>
        <end position="278"/>
    </location>
</feature>
<organism evidence="2 3">
    <name type="scientific">Paramecium sonneborni</name>
    <dbReference type="NCBI Taxonomy" id="65129"/>
    <lineage>
        <taxon>Eukaryota</taxon>
        <taxon>Sar</taxon>
        <taxon>Alveolata</taxon>
        <taxon>Ciliophora</taxon>
        <taxon>Intramacronucleata</taxon>
        <taxon>Oligohymenophorea</taxon>
        <taxon>Peniculida</taxon>
        <taxon>Parameciidae</taxon>
        <taxon>Paramecium</taxon>
    </lineage>
</organism>
<protein>
    <recommendedName>
        <fullName evidence="4">Transmembrane protein</fullName>
    </recommendedName>
</protein>
<evidence type="ECO:0000256" key="1">
    <source>
        <dbReference type="SAM" id="Phobius"/>
    </source>
</evidence>
<name>A0A8S1PWI5_9CILI</name>
<feature type="transmembrane region" description="Helical" evidence="1">
    <location>
        <begin position="231"/>
        <end position="248"/>
    </location>
</feature>
<evidence type="ECO:0000313" key="3">
    <source>
        <dbReference type="Proteomes" id="UP000692954"/>
    </source>
</evidence>
<keyword evidence="1" id="KW-0472">Membrane</keyword>
<evidence type="ECO:0000313" key="2">
    <source>
        <dbReference type="EMBL" id="CAD8107392.1"/>
    </source>
</evidence>
<dbReference type="Proteomes" id="UP000692954">
    <property type="component" value="Unassembled WGS sequence"/>
</dbReference>
<gene>
    <name evidence="2" type="ORF">PSON_ATCC_30995.1.T0880265</name>
</gene>
<comment type="caution">
    <text evidence="2">The sequence shown here is derived from an EMBL/GenBank/DDBJ whole genome shotgun (WGS) entry which is preliminary data.</text>
</comment>
<feature type="transmembrane region" description="Helical" evidence="1">
    <location>
        <begin position="170"/>
        <end position="190"/>
    </location>
</feature>
<proteinExistence type="predicted"/>
<keyword evidence="1" id="KW-0812">Transmembrane</keyword>
<accession>A0A8S1PWI5</accession>
<evidence type="ECO:0008006" key="4">
    <source>
        <dbReference type="Google" id="ProtNLM"/>
    </source>
</evidence>